<dbReference type="Gene3D" id="1.20.1250.20">
    <property type="entry name" value="MFS general substrate transporter like domains"/>
    <property type="match status" value="2"/>
</dbReference>
<dbReference type="InterPro" id="IPR036259">
    <property type="entry name" value="MFS_trans_sf"/>
</dbReference>
<dbReference type="InterPro" id="IPR047200">
    <property type="entry name" value="MFS_YcaD-like"/>
</dbReference>
<dbReference type="PANTHER" id="PTHR23521:SF3">
    <property type="entry name" value="MFS TRANSPORTER"/>
    <property type="match status" value="1"/>
</dbReference>
<evidence type="ECO:0000313" key="6">
    <source>
        <dbReference type="EMBL" id="EPZ17343.1"/>
    </source>
</evidence>
<proteinExistence type="predicted"/>
<feature type="transmembrane region" description="Helical" evidence="5">
    <location>
        <begin position="290"/>
        <end position="311"/>
    </location>
</feature>
<evidence type="ECO:0000256" key="1">
    <source>
        <dbReference type="ARBA" id="ARBA00022692"/>
    </source>
</evidence>
<accession>T0B3H7</accession>
<sequence length="511" mass="53629">MSTASGLLADSKPAELRFSTIAGWIHATKRLNCSPKQLSQSDSIATSWATRRHRKVSYMLTTLLPTGALFAGVALLLLGSGLLNTVVALRGSLEGFSDTTLGLIGSTYFLGYFLGTFIAPRLIRRMGHIRAFAFFGAAVAVCMLLHALIVHALFWMLLRVITGVALVGFYAVIESWLNEQTPAARRGQVFAVYMAVNLLALAGAQQLLRVDGPESFTLFAIAAIFVCLSLLPMTMTRLPQPQIGHAAKLDLGMVWRAAPAAFVGAISSGIAMGAFWSLGPIYGERIGLDAGGIAMLMTSAILGGALLQWPIGHLSDSGDRRKALGMVATAATVTAAVMVAMGSFEMVALVGFFIFGGAAFTVYPIVVAHLIDHLHQHDILAGNTGILFLHGVGAAVGPLIAGGLLEYVGPTGLPLHFAISFAPLAIFALLQARRSKDEIIDEAAEFAPMLRTSPVALDMVSPDAETDSAPACATADKGEEDGAPAVAAAETAAAATEKGRDIDSIPPMQSQ</sequence>
<evidence type="ECO:0000256" key="5">
    <source>
        <dbReference type="SAM" id="Phobius"/>
    </source>
</evidence>
<dbReference type="eggNOG" id="COG2814">
    <property type="taxonomic scope" value="Bacteria"/>
</dbReference>
<feature type="transmembrane region" description="Helical" evidence="5">
    <location>
        <begin position="347"/>
        <end position="368"/>
    </location>
</feature>
<dbReference type="RefSeq" id="WP_021247629.1">
    <property type="nucleotide sequence ID" value="NZ_ATJV01000001.1"/>
</dbReference>
<feature type="transmembrane region" description="Helical" evidence="5">
    <location>
        <begin position="131"/>
        <end position="150"/>
    </location>
</feature>
<feature type="compositionally biased region" description="Low complexity" evidence="4">
    <location>
        <begin position="483"/>
        <end position="496"/>
    </location>
</feature>
<comment type="caution">
    <text evidence="6">The sequence shown here is derived from an EMBL/GenBank/DDBJ whole genome shotgun (WGS) entry which is preliminary data.</text>
</comment>
<evidence type="ECO:0000256" key="2">
    <source>
        <dbReference type="ARBA" id="ARBA00022989"/>
    </source>
</evidence>
<dbReference type="GO" id="GO:0022857">
    <property type="term" value="F:transmembrane transporter activity"/>
    <property type="evidence" value="ECO:0007669"/>
    <property type="project" value="InterPro"/>
</dbReference>
<feature type="transmembrane region" description="Helical" evidence="5">
    <location>
        <begin position="413"/>
        <end position="430"/>
    </location>
</feature>
<gene>
    <name evidence="6" type="ORF">M622_00835</name>
</gene>
<evidence type="ECO:0000313" key="7">
    <source>
        <dbReference type="Proteomes" id="UP000015455"/>
    </source>
</evidence>
<feature type="transmembrane region" description="Helical" evidence="5">
    <location>
        <begin position="214"/>
        <end position="233"/>
    </location>
</feature>
<dbReference type="PATRIC" id="fig|1348657.5.peg.166"/>
<organism evidence="6 7">
    <name type="scientific">Thauera terpenica 58Eu</name>
    <dbReference type="NCBI Taxonomy" id="1348657"/>
    <lineage>
        <taxon>Bacteria</taxon>
        <taxon>Pseudomonadati</taxon>
        <taxon>Pseudomonadota</taxon>
        <taxon>Betaproteobacteria</taxon>
        <taxon>Rhodocyclales</taxon>
        <taxon>Zoogloeaceae</taxon>
        <taxon>Thauera</taxon>
    </lineage>
</organism>
<feature type="transmembrane region" description="Helical" evidence="5">
    <location>
        <begin position="189"/>
        <end position="208"/>
    </location>
</feature>
<dbReference type="STRING" id="1348657.M622_00835"/>
<feature type="transmembrane region" description="Helical" evidence="5">
    <location>
        <begin position="380"/>
        <end position="401"/>
    </location>
</feature>
<keyword evidence="3 5" id="KW-0472">Membrane</keyword>
<reference evidence="6 7" key="1">
    <citation type="submission" date="2013-06" db="EMBL/GenBank/DDBJ databases">
        <title>Draft genome sequence of Thauera terpenica.</title>
        <authorList>
            <person name="Liu B."/>
            <person name="Frostegard A.H."/>
            <person name="Shapleigh J.P."/>
        </authorList>
    </citation>
    <scope>NUCLEOTIDE SEQUENCE [LARGE SCALE GENOMIC DNA]</scope>
    <source>
        <strain evidence="6 7">58Eu</strain>
    </source>
</reference>
<feature type="transmembrane region" description="Helical" evidence="5">
    <location>
        <begin position="323"/>
        <end position="341"/>
    </location>
</feature>
<feature type="transmembrane region" description="Helical" evidence="5">
    <location>
        <begin position="58"/>
        <end position="79"/>
    </location>
</feature>
<keyword evidence="7" id="KW-1185">Reference proteome</keyword>
<dbReference type="InterPro" id="IPR011701">
    <property type="entry name" value="MFS"/>
</dbReference>
<evidence type="ECO:0000256" key="4">
    <source>
        <dbReference type="SAM" id="MobiDB-lite"/>
    </source>
</evidence>
<dbReference type="AlphaFoldDB" id="T0B3H7"/>
<dbReference type="PANTHER" id="PTHR23521">
    <property type="entry name" value="TRANSPORTER MFS SUPERFAMILY"/>
    <property type="match status" value="1"/>
</dbReference>
<dbReference type="GO" id="GO:0005886">
    <property type="term" value="C:plasma membrane"/>
    <property type="evidence" value="ECO:0007669"/>
    <property type="project" value="TreeGrafter"/>
</dbReference>
<feature type="transmembrane region" description="Helical" evidence="5">
    <location>
        <begin position="156"/>
        <end position="177"/>
    </location>
</feature>
<dbReference type="Pfam" id="PF07690">
    <property type="entry name" value="MFS_1"/>
    <property type="match status" value="1"/>
</dbReference>
<feature type="transmembrane region" description="Helical" evidence="5">
    <location>
        <begin position="254"/>
        <end position="278"/>
    </location>
</feature>
<feature type="region of interest" description="Disordered" evidence="4">
    <location>
        <begin position="463"/>
        <end position="511"/>
    </location>
</feature>
<evidence type="ECO:0000256" key="3">
    <source>
        <dbReference type="ARBA" id="ARBA00023136"/>
    </source>
</evidence>
<evidence type="ECO:0008006" key="8">
    <source>
        <dbReference type="Google" id="ProtNLM"/>
    </source>
</evidence>
<dbReference type="CDD" id="cd17477">
    <property type="entry name" value="MFS_YcaD_like"/>
    <property type="match status" value="1"/>
</dbReference>
<name>T0B3H7_9RHOO</name>
<dbReference type="SUPFAM" id="SSF103473">
    <property type="entry name" value="MFS general substrate transporter"/>
    <property type="match status" value="1"/>
</dbReference>
<feature type="transmembrane region" description="Helical" evidence="5">
    <location>
        <begin position="99"/>
        <end position="119"/>
    </location>
</feature>
<protein>
    <recommendedName>
        <fullName evidence="8">Major facilitator superfamily (MFS) profile domain-containing protein</fullName>
    </recommendedName>
</protein>
<keyword evidence="2 5" id="KW-1133">Transmembrane helix</keyword>
<dbReference type="EMBL" id="ATJV01000001">
    <property type="protein sequence ID" value="EPZ17343.1"/>
    <property type="molecule type" value="Genomic_DNA"/>
</dbReference>
<keyword evidence="1 5" id="KW-0812">Transmembrane</keyword>
<dbReference type="Proteomes" id="UP000015455">
    <property type="component" value="Unassembled WGS sequence"/>
</dbReference>